<feature type="transmembrane region" description="Helical" evidence="1">
    <location>
        <begin position="12"/>
        <end position="32"/>
    </location>
</feature>
<sequence>MAKKPKRKRNLNRIVQEICAILIGIGIGLYGYESKAALVPMKWQLERKVAKDIHRQQQTQQVSGGSVFDAFSQIPAVNNFWKKTGADRYLSNIQKYNTVMQKWGLRGDLQQKMDSLMKNGVETVPRRWTTPENKPFFILGILLVCVALLTKIAIYSGMLNLNRLGQKRGKKKKKRANINAIANEISTFGLSAIGGLYLMPALENFMRNENASFPYPWVIAGIFIALVLLKVALNSSLIDFNAWRRGGKMVSNQRFQKFSKTYNWNTFAHQVTTAILGIFLGFYAYESNLALLPMKWQMDRQVGQEVAGNTTTTPQKKEPGFFDNVWKTVRKVAPIVRDTDFWKKSGAERYAQYAQKYDSALERSGVKGYLKTKVKRLASGGVDYVPDRWTQKGNLPFLLAALIITVLSFLIKWCLYLHIIDFNDWIKRRKLVRKNKKKPPVNWNAIVQETASIILGVMLGIYTEPFLDYLAGEPNVTYPYPSAGPIIVIVCVAIKVALHTKMINFNKKRVAKKAPVVKKAPVKRKRRR</sequence>
<keyword evidence="1" id="KW-0472">Membrane</keyword>
<feature type="transmembrane region" description="Helical" evidence="1">
    <location>
        <begin position="217"/>
        <end position="243"/>
    </location>
</feature>
<evidence type="ECO:0000256" key="1">
    <source>
        <dbReference type="SAM" id="Phobius"/>
    </source>
</evidence>
<evidence type="ECO:0000313" key="2">
    <source>
        <dbReference type="EMBL" id="BBM83655.1"/>
    </source>
</evidence>
<feature type="transmembrane region" description="Helical" evidence="1">
    <location>
        <begin position="482"/>
        <end position="498"/>
    </location>
</feature>
<dbReference type="Proteomes" id="UP000326354">
    <property type="component" value="Chromosome"/>
</dbReference>
<keyword evidence="1" id="KW-1133">Transmembrane helix</keyword>
<protein>
    <submittedName>
        <fullName evidence="2">Uncharacterized protein</fullName>
    </submittedName>
</protein>
<reference evidence="2 3" key="1">
    <citation type="submission" date="2019-08" db="EMBL/GenBank/DDBJ databases">
        <title>Complete genome sequence of Candidatus Uab amorphum.</title>
        <authorList>
            <person name="Shiratori T."/>
            <person name="Suzuki S."/>
            <person name="Kakizawa Y."/>
            <person name="Ishida K."/>
        </authorList>
    </citation>
    <scope>NUCLEOTIDE SEQUENCE [LARGE SCALE GENOMIC DNA]</scope>
    <source>
        <strain evidence="2 3">SRT547</strain>
    </source>
</reference>
<dbReference type="AlphaFoldDB" id="A0A5S9IN78"/>
<keyword evidence="3" id="KW-1185">Reference proteome</keyword>
<proteinExistence type="predicted"/>
<dbReference type="KEGG" id="uam:UABAM_02008"/>
<feature type="transmembrane region" description="Helical" evidence="1">
    <location>
        <begin position="397"/>
        <end position="420"/>
    </location>
</feature>
<feature type="transmembrane region" description="Helical" evidence="1">
    <location>
        <begin position="136"/>
        <end position="155"/>
    </location>
</feature>
<accession>A0A5S9IN78</accession>
<gene>
    <name evidence="2" type="ORF">UABAM_02008</name>
</gene>
<dbReference type="EMBL" id="AP019860">
    <property type="protein sequence ID" value="BBM83655.1"/>
    <property type="molecule type" value="Genomic_DNA"/>
</dbReference>
<evidence type="ECO:0000313" key="3">
    <source>
        <dbReference type="Proteomes" id="UP000326354"/>
    </source>
</evidence>
<feature type="transmembrane region" description="Helical" evidence="1">
    <location>
        <begin position="441"/>
        <end position="462"/>
    </location>
</feature>
<name>A0A5S9IN78_UABAM</name>
<dbReference type="RefSeq" id="WP_151967848.1">
    <property type="nucleotide sequence ID" value="NZ_AP019860.1"/>
</dbReference>
<feature type="transmembrane region" description="Helical" evidence="1">
    <location>
        <begin position="264"/>
        <end position="285"/>
    </location>
</feature>
<keyword evidence="1" id="KW-0812">Transmembrane</keyword>
<organism evidence="2 3">
    <name type="scientific">Uabimicrobium amorphum</name>
    <dbReference type="NCBI Taxonomy" id="2596890"/>
    <lineage>
        <taxon>Bacteria</taxon>
        <taxon>Pseudomonadati</taxon>
        <taxon>Planctomycetota</taxon>
        <taxon>Candidatus Uabimicrobiia</taxon>
        <taxon>Candidatus Uabimicrobiales</taxon>
        <taxon>Candidatus Uabimicrobiaceae</taxon>
        <taxon>Candidatus Uabimicrobium</taxon>
    </lineage>
</organism>
<feature type="transmembrane region" description="Helical" evidence="1">
    <location>
        <begin position="176"/>
        <end position="197"/>
    </location>
</feature>